<dbReference type="RefSeq" id="WP_205305702.1">
    <property type="nucleotide sequence ID" value="NZ_BAAAVF010000015.1"/>
</dbReference>
<organism evidence="5 6">
    <name type="scientific">Oerskovia jenensis</name>
    <dbReference type="NCBI Taxonomy" id="162169"/>
    <lineage>
        <taxon>Bacteria</taxon>
        <taxon>Bacillati</taxon>
        <taxon>Actinomycetota</taxon>
        <taxon>Actinomycetes</taxon>
        <taxon>Micrococcales</taxon>
        <taxon>Cellulomonadaceae</taxon>
        <taxon>Oerskovia</taxon>
    </lineage>
</organism>
<dbReference type="InterPro" id="IPR001434">
    <property type="entry name" value="OmcB-like_DUF11"/>
</dbReference>
<reference evidence="5 6" key="1">
    <citation type="submission" date="2021-01" db="EMBL/GenBank/DDBJ databases">
        <title>Sequencing the genomes of 1000 actinobacteria strains.</title>
        <authorList>
            <person name="Klenk H.-P."/>
        </authorList>
    </citation>
    <scope>NUCLEOTIDE SEQUENCE [LARGE SCALE GENOMIC DNA]</scope>
    <source>
        <strain evidence="5 6">DSM 46000</strain>
    </source>
</reference>
<feature type="domain" description="DUF11" evidence="4">
    <location>
        <begin position="217"/>
        <end position="328"/>
    </location>
</feature>
<feature type="transmembrane region" description="Helical" evidence="2">
    <location>
        <begin position="404"/>
        <end position="423"/>
    </location>
</feature>
<dbReference type="Proteomes" id="UP000698059">
    <property type="component" value="Unassembled WGS sequence"/>
</dbReference>
<dbReference type="InterPro" id="IPR047589">
    <property type="entry name" value="DUF11_rpt"/>
</dbReference>
<feature type="compositionally biased region" description="Pro residues" evidence="1">
    <location>
        <begin position="353"/>
        <end position="376"/>
    </location>
</feature>
<keyword evidence="6" id="KW-1185">Reference proteome</keyword>
<feature type="chain" id="PRO_5046502623" evidence="3">
    <location>
        <begin position="22"/>
        <end position="431"/>
    </location>
</feature>
<feature type="compositionally biased region" description="Low complexity" evidence="1">
    <location>
        <begin position="377"/>
        <end position="387"/>
    </location>
</feature>
<proteinExistence type="predicted"/>
<keyword evidence="3" id="KW-0732">Signal</keyword>
<accession>A0ABS2LB58</accession>
<feature type="signal peptide" evidence="3">
    <location>
        <begin position="1"/>
        <end position="21"/>
    </location>
</feature>
<evidence type="ECO:0000256" key="2">
    <source>
        <dbReference type="SAM" id="Phobius"/>
    </source>
</evidence>
<feature type="region of interest" description="Disordered" evidence="1">
    <location>
        <begin position="353"/>
        <end position="395"/>
    </location>
</feature>
<dbReference type="Pfam" id="PF01345">
    <property type="entry name" value="DUF11"/>
    <property type="match status" value="1"/>
</dbReference>
<comment type="caution">
    <text evidence="5">The sequence shown here is derived from an EMBL/GenBank/DDBJ whole genome shotgun (WGS) entry which is preliminary data.</text>
</comment>
<gene>
    <name evidence="5" type="ORF">JOD49_000329</name>
</gene>
<evidence type="ECO:0000313" key="5">
    <source>
        <dbReference type="EMBL" id="MBM7477409.1"/>
    </source>
</evidence>
<keyword evidence="2" id="KW-0812">Transmembrane</keyword>
<dbReference type="Gene3D" id="2.60.40.740">
    <property type="match status" value="1"/>
</dbReference>
<evidence type="ECO:0000259" key="4">
    <source>
        <dbReference type="Pfam" id="PF01345"/>
    </source>
</evidence>
<evidence type="ECO:0000313" key="6">
    <source>
        <dbReference type="Proteomes" id="UP000698059"/>
    </source>
</evidence>
<sequence>MRRGSWWVVGLIALCPATALAVPTPAAAAATECPGSYVEIANGDFEEPVVRTDFPTTTDASNVPGWLTTAPDNDIEIWPSGYNDVPAASGVQFAEMNANFPSTLVQTLDTVPGTEMTYVVHHRGRAGTDVGNVAFGPAGGAPNHVVEMTDGRDAWGLYVGSYVIPPGQTRTTFGFEAVSTGNGDTSTGNFLDGIQFGTAGCLTVAKTASDLNGNPVDQVQVGDLVQYTVEIANPGGAAIAGPQVSDTIPAALAYEPDSIELLDGPRPGPRTDADDGDGFTVTGGLLNVDLATGGPTTIPAGGSARFTFRARVLPAAAESSVTNVVTVDYLEPRLGAARVAVSDDATIVVLPAPTPTPTPTGPAPTPAEPVPAPSTPLAPTSAPTVAPDAGASGGPTALAASGTGIPWVLAGLAAVLLGLGLAVRRRAERSP</sequence>
<evidence type="ECO:0000256" key="1">
    <source>
        <dbReference type="SAM" id="MobiDB-lite"/>
    </source>
</evidence>
<protein>
    <submittedName>
        <fullName evidence="5">Repeat protein (TIGR01451 family)</fullName>
    </submittedName>
</protein>
<evidence type="ECO:0000256" key="3">
    <source>
        <dbReference type="SAM" id="SignalP"/>
    </source>
</evidence>
<dbReference type="EMBL" id="JAFBBO010000001">
    <property type="protein sequence ID" value="MBM7477409.1"/>
    <property type="molecule type" value="Genomic_DNA"/>
</dbReference>
<keyword evidence="2" id="KW-0472">Membrane</keyword>
<keyword evidence="2" id="KW-1133">Transmembrane helix</keyword>
<name>A0ABS2LB58_9CELL</name>
<dbReference type="NCBIfam" id="TIGR01451">
    <property type="entry name" value="B_ant_repeat"/>
    <property type="match status" value="1"/>
</dbReference>